<dbReference type="EMBL" id="KZ269986">
    <property type="protein sequence ID" value="OZC10487.1"/>
    <property type="molecule type" value="Genomic_DNA"/>
</dbReference>
<sequence length="71" mass="8318">MKHFNSKMETKMTKLFKATISNTAHHIAAFLYACIKIDFISDPITFSTFSRVVIQSNHKKFEINLRYVYSI</sequence>
<dbReference type="PROSITE" id="PS51257">
    <property type="entry name" value="PROKAR_LIPOPROTEIN"/>
    <property type="match status" value="1"/>
</dbReference>
<name>A0A238BYY1_9BILA</name>
<evidence type="ECO:0000313" key="1">
    <source>
        <dbReference type="EMBL" id="OZC10487.1"/>
    </source>
</evidence>
<organism evidence="1 2">
    <name type="scientific">Onchocerca flexuosa</name>
    <dbReference type="NCBI Taxonomy" id="387005"/>
    <lineage>
        <taxon>Eukaryota</taxon>
        <taxon>Metazoa</taxon>
        <taxon>Ecdysozoa</taxon>
        <taxon>Nematoda</taxon>
        <taxon>Chromadorea</taxon>
        <taxon>Rhabditida</taxon>
        <taxon>Spirurina</taxon>
        <taxon>Spiruromorpha</taxon>
        <taxon>Filarioidea</taxon>
        <taxon>Onchocercidae</taxon>
        <taxon>Onchocerca</taxon>
    </lineage>
</organism>
<accession>A0A238BYY1</accession>
<reference evidence="1 2" key="1">
    <citation type="submission" date="2015-12" db="EMBL/GenBank/DDBJ databases">
        <title>Draft genome of the nematode, Onchocerca flexuosa.</title>
        <authorList>
            <person name="Mitreva M."/>
        </authorList>
    </citation>
    <scope>NUCLEOTIDE SEQUENCE [LARGE SCALE GENOMIC DNA]</scope>
    <source>
        <strain evidence="1">Red Deer</strain>
    </source>
</reference>
<keyword evidence="2" id="KW-1185">Reference proteome</keyword>
<gene>
    <name evidence="1" type="ORF">X798_02531</name>
</gene>
<evidence type="ECO:0000313" key="2">
    <source>
        <dbReference type="Proteomes" id="UP000242913"/>
    </source>
</evidence>
<dbReference type="AlphaFoldDB" id="A0A238BYY1"/>
<dbReference type="Proteomes" id="UP000242913">
    <property type="component" value="Unassembled WGS sequence"/>
</dbReference>
<protein>
    <submittedName>
        <fullName evidence="1">Uncharacterized protein</fullName>
    </submittedName>
</protein>
<proteinExistence type="predicted"/>